<evidence type="ECO:0000256" key="2">
    <source>
        <dbReference type="SAM" id="MobiDB-lite"/>
    </source>
</evidence>
<dbReference type="PANTHER" id="PTHR13009:SF22">
    <property type="entry name" value="LD43819P"/>
    <property type="match status" value="1"/>
</dbReference>
<feature type="compositionally biased region" description="Low complexity" evidence="2">
    <location>
        <begin position="179"/>
        <end position="188"/>
    </location>
</feature>
<feature type="region of interest" description="Disordered" evidence="2">
    <location>
        <begin position="164"/>
        <end position="188"/>
    </location>
</feature>
<gene>
    <name evidence="4" type="ORF">BASA50_009004</name>
</gene>
<reference evidence="4 5" key="1">
    <citation type="submission" date="2021-02" db="EMBL/GenBank/DDBJ databases">
        <title>Variation within the Batrachochytrium salamandrivorans European outbreak.</title>
        <authorList>
            <person name="Kelly M."/>
            <person name="Pasmans F."/>
            <person name="Shea T.P."/>
            <person name="Munoz J.F."/>
            <person name="Carranza S."/>
            <person name="Cuomo C.A."/>
            <person name="Martel A."/>
        </authorList>
    </citation>
    <scope>NUCLEOTIDE SEQUENCE [LARGE SCALE GENOMIC DNA]</scope>
    <source>
        <strain evidence="4 5">AMFP18/2</strain>
    </source>
</reference>
<dbReference type="PANTHER" id="PTHR13009">
    <property type="entry name" value="HEAT SHOCK PROTEIN 90 HSP90 CO-CHAPERONE AHA-1"/>
    <property type="match status" value="1"/>
</dbReference>
<dbReference type="SMART" id="SM01000">
    <property type="entry name" value="Aha1_N"/>
    <property type="match status" value="1"/>
</dbReference>
<dbReference type="InterPro" id="IPR036338">
    <property type="entry name" value="Aha1"/>
</dbReference>
<evidence type="ECO:0000259" key="3">
    <source>
        <dbReference type="SMART" id="SM01000"/>
    </source>
</evidence>
<evidence type="ECO:0000256" key="1">
    <source>
        <dbReference type="ARBA" id="ARBA00006817"/>
    </source>
</evidence>
<dbReference type="InterPro" id="IPR015310">
    <property type="entry name" value="AHSA1-like_N"/>
</dbReference>
<dbReference type="Proteomes" id="UP001648503">
    <property type="component" value="Unassembled WGS sequence"/>
</dbReference>
<dbReference type="Pfam" id="PF09229">
    <property type="entry name" value="Aha1_N"/>
    <property type="match status" value="1"/>
</dbReference>
<comment type="similarity">
    <text evidence="1">Belongs to the AHA1 family.</text>
</comment>
<dbReference type="Gene3D" id="3.15.10.20">
    <property type="entry name" value="Activator of Hsp90 ATPase Aha1, N-terminal domain"/>
    <property type="match status" value="1"/>
</dbReference>
<dbReference type="SUPFAM" id="SSF103111">
    <property type="entry name" value="Activator of Hsp90 ATPase, Aha1"/>
    <property type="match status" value="1"/>
</dbReference>
<dbReference type="InterPro" id="IPR013538">
    <property type="entry name" value="ASHA1/2-like_C"/>
</dbReference>
<feature type="domain" description="Activator of Hsp90 ATPase AHSA1-like N-terminal" evidence="3">
    <location>
        <begin position="19"/>
        <end position="151"/>
    </location>
</feature>
<accession>A0ABQ8F2M2</accession>
<comment type="caution">
    <text evidence="4">The sequence shown here is derived from an EMBL/GenBank/DDBJ whole genome shotgun (WGS) entry which is preliminary data.</text>
</comment>
<evidence type="ECO:0000313" key="5">
    <source>
        <dbReference type="Proteomes" id="UP001648503"/>
    </source>
</evidence>
<evidence type="ECO:0000313" key="4">
    <source>
        <dbReference type="EMBL" id="KAH6591003.1"/>
    </source>
</evidence>
<sequence>MSTETATNWKNVNNWHWVEKNCLPWATEYMKMLKDLTVTDGGVTLSVSEVESVTGDVDLNQRKGKVISIYDVAITLKWKGVDALDEIAEGKIVIPELMHDTDMDDLVFNFTLDHDNKKTYAIKEVARKKLPSVIRKALANFSKDLVEAHSKDVYIPAEHMKGHPVQSTYNPKPPVSIESTATSASTTNTGRVGGLTKITQRIEFLASPQDLYTTLLDQQRVSIWTRGSAQIAGVPGGAFSLFGGNVSGSIIDTTENKSIKMKWRVQTWPANHYSTVVIELEEGSNETILTLAQEGVPVGEKGTTETNWTNYYWNPIKATFGFGTVL</sequence>
<dbReference type="EMBL" id="JAFCIX010000418">
    <property type="protein sequence ID" value="KAH6591003.1"/>
    <property type="molecule type" value="Genomic_DNA"/>
</dbReference>
<dbReference type="Pfam" id="PF08327">
    <property type="entry name" value="AHSA1"/>
    <property type="match status" value="1"/>
</dbReference>
<dbReference type="InterPro" id="IPR023393">
    <property type="entry name" value="START-like_dom_sf"/>
</dbReference>
<organism evidence="4 5">
    <name type="scientific">Batrachochytrium salamandrivorans</name>
    <dbReference type="NCBI Taxonomy" id="1357716"/>
    <lineage>
        <taxon>Eukaryota</taxon>
        <taxon>Fungi</taxon>
        <taxon>Fungi incertae sedis</taxon>
        <taxon>Chytridiomycota</taxon>
        <taxon>Chytridiomycota incertae sedis</taxon>
        <taxon>Chytridiomycetes</taxon>
        <taxon>Rhizophydiales</taxon>
        <taxon>Rhizophydiales incertae sedis</taxon>
        <taxon>Batrachochytrium</taxon>
    </lineage>
</organism>
<name>A0ABQ8F2M2_9FUNG</name>
<dbReference type="CDD" id="cd08892">
    <property type="entry name" value="SRPBCC_Aha1"/>
    <property type="match status" value="1"/>
</dbReference>
<dbReference type="SUPFAM" id="SSF55961">
    <property type="entry name" value="Bet v1-like"/>
    <property type="match status" value="1"/>
</dbReference>
<keyword evidence="5" id="KW-1185">Reference proteome</keyword>
<dbReference type="Gene3D" id="3.30.530.20">
    <property type="match status" value="1"/>
</dbReference>
<proteinExistence type="inferred from homology"/>
<protein>
    <recommendedName>
        <fullName evidence="3">Activator of Hsp90 ATPase AHSA1-like N-terminal domain-containing protein</fullName>
    </recommendedName>
</protein>